<feature type="region of interest" description="Disordered" evidence="1">
    <location>
        <begin position="400"/>
        <end position="422"/>
    </location>
</feature>
<evidence type="ECO:0000256" key="2">
    <source>
        <dbReference type="SAM" id="Phobius"/>
    </source>
</evidence>
<name>S8BGW6_DACHA</name>
<feature type="compositionally biased region" description="Polar residues" evidence="1">
    <location>
        <begin position="400"/>
        <end position="420"/>
    </location>
</feature>
<reference evidence="4" key="2">
    <citation type="submission" date="2013-04" db="EMBL/GenBank/DDBJ databases">
        <title>Genomic mechanisms accounting for the adaptation to parasitism in nematode-trapping fungi.</title>
        <authorList>
            <person name="Ahren D.G."/>
        </authorList>
    </citation>
    <scope>NUCLEOTIDE SEQUENCE [LARGE SCALE GENOMIC DNA]</scope>
    <source>
        <strain evidence="4">CBS 200.50</strain>
    </source>
</reference>
<dbReference type="EMBL" id="AQGS01000539">
    <property type="protein sequence ID" value="EPS38558.1"/>
    <property type="molecule type" value="Genomic_DNA"/>
</dbReference>
<feature type="compositionally biased region" description="Polar residues" evidence="1">
    <location>
        <begin position="605"/>
        <end position="614"/>
    </location>
</feature>
<comment type="caution">
    <text evidence="3">The sequence shown here is derived from an EMBL/GenBank/DDBJ whole genome shotgun (WGS) entry which is preliminary data.</text>
</comment>
<keyword evidence="2" id="KW-0812">Transmembrane</keyword>
<reference evidence="3 4" key="1">
    <citation type="journal article" date="2013" name="PLoS Genet.">
        <title>Genomic mechanisms accounting for the adaptation to parasitism in nematode-trapping fungi.</title>
        <authorList>
            <person name="Meerupati T."/>
            <person name="Andersson K.M."/>
            <person name="Friman E."/>
            <person name="Kumar D."/>
            <person name="Tunlid A."/>
            <person name="Ahren D."/>
        </authorList>
    </citation>
    <scope>NUCLEOTIDE SEQUENCE [LARGE SCALE GENOMIC DNA]</scope>
    <source>
        <strain evidence="3 4">CBS 200.50</strain>
    </source>
</reference>
<protein>
    <recommendedName>
        <fullName evidence="5">F-box domain-containing protein</fullName>
    </recommendedName>
</protein>
<evidence type="ECO:0000256" key="1">
    <source>
        <dbReference type="SAM" id="MobiDB-lite"/>
    </source>
</evidence>
<feature type="region of interest" description="Disordered" evidence="1">
    <location>
        <begin position="605"/>
        <end position="627"/>
    </location>
</feature>
<sequence>MAHPVPVLTKRQTPIRFRDLPIGLIIEILGYLPGYDVVTCIQNIRGIKQKTILSICDYDVPRNCILNYEQLAHVYGWYLTFLHSIRNINTFAPKNLDSISETLIKSRGTIITSYRRTLAFKIPECLKISIRLRPLPLDTFSIQYVPIEPSSGSSLLSVDKDIDLLAAKVYQRHCYVRNFVTKVNKWYQERGLRSWPDMLDSDDTHLSLLIFWNAMDKLFTIYQSGLSRRSDHIYTPEDEEKIHQRWDSFNRSINTTFGPKANKLLFDIFPAYRNIISKFIDVFTGRENLPARTKDGIPEVSARAYAKYTFRHEFSRCLQVLKTYPIDTQRPSVRNRQLDILKWNNIELKLDPRYLGYSGKTGYQDRVISKEYGNHQFSPRHEIIPKTMDNKRKPLISHLSNSPASKYSSGSTLINRSSDTTTHDKENCIHHICRAYSCHANGCHLCIDPIFTHSIGQNLCPTGTVLAGKVSRALSEVPDTGIHGPQNTDSLAETGLIFPPKDCEVLRELTIAMSQGLNVNDASTPLTPQIAPKRQSDTVESSTTRIQHIRQTTLQILDGKLPREAGVNVAYSEIRNSRGSSRSKISTRNLSKDFANKFPLNEASDLSVNTNSPAGQGPSPCEGVEKNTSIQPEATQSLQPQSRRNSHAPKRDTIDSAELEALILESWDKFQVWLESASPLELMLRVLIVLVVIWLLLHPGVTFVVISTLLIARELTGHHNKTFMVSKY</sequence>
<evidence type="ECO:0000313" key="4">
    <source>
        <dbReference type="Proteomes" id="UP000015100"/>
    </source>
</evidence>
<keyword evidence="4" id="KW-1185">Reference proteome</keyword>
<dbReference type="AlphaFoldDB" id="S8BGW6"/>
<accession>S8BGW6</accession>
<organism evidence="3 4">
    <name type="scientific">Dactylellina haptotyla (strain CBS 200.50)</name>
    <name type="common">Nematode-trapping fungus</name>
    <name type="synonym">Monacrosporium haptotylum</name>
    <dbReference type="NCBI Taxonomy" id="1284197"/>
    <lineage>
        <taxon>Eukaryota</taxon>
        <taxon>Fungi</taxon>
        <taxon>Dikarya</taxon>
        <taxon>Ascomycota</taxon>
        <taxon>Pezizomycotina</taxon>
        <taxon>Orbiliomycetes</taxon>
        <taxon>Orbiliales</taxon>
        <taxon>Orbiliaceae</taxon>
        <taxon>Dactylellina</taxon>
    </lineage>
</organism>
<evidence type="ECO:0008006" key="5">
    <source>
        <dbReference type="Google" id="ProtNLM"/>
    </source>
</evidence>
<gene>
    <name evidence="3" type="ORF">H072_7710</name>
</gene>
<dbReference type="Proteomes" id="UP000015100">
    <property type="component" value="Unassembled WGS sequence"/>
</dbReference>
<keyword evidence="2" id="KW-0472">Membrane</keyword>
<proteinExistence type="predicted"/>
<evidence type="ECO:0000313" key="3">
    <source>
        <dbReference type="EMBL" id="EPS38558.1"/>
    </source>
</evidence>
<dbReference type="HOGENOM" id="CLU_380353_0_0_1"/>
<keyword evidence="2" id="KW-1133">Transmembrane helix</keyword>
<feature type="transmembrane region" description="Helical" evidence="2">
    <location>
        <begin position="686"/>
        <end position="712"/>
    </location>
</feature>